<protein>
    <submittedName>
        <fullName evidence="4">Putative GTP-binding protein 6</fullName>
    </submittedName>
</protein>
<comment type="caution">
    <text evidence="4">The sequence shown here is derived from an EMBL/GenBank/DDBJ whole genome shotgun (WGS) entry which is preliminary data.</text>
</comment>
<dbReference type="GO" id="GO:0005525">
    <property type="term" value="F:GTP binding"/>
    <property type="evidence" value="ECO:0007669"/>
    <property type="project" value="InterPro"/>
</dbReference>
<dbReference type="PROSITE" id="PS51705">
    <property type="entry name" value="G_HFLX"/>
    <property type="match status" value="1"/>
</dbReference>
<dbReference type="Gene3D" id="3.40.50.11060">
    <property type="entry name" value="GTPase HflX, N-terminal domain"/>
    <property type="match status" value="1"/>
</dbReference>
<dbReference type="PANTHER" id="PTHR10229:SF0">
    <property type="entry name" value="GTP-BINDING PROTEIN 6-RELATED"/>
    <property type="match status" value="1"/>
</dbReference>
<dbReference type="PANTHER" id="PTHR10229">
    <property type="entry name" value="GTP-BINDING PROTEIN HFLX"/>
    <property type="match status" value="1"/>
</dbReference>
<dbReference type="InterPro" id="IPR042108">
    <property type="entry name" value="GTPase_HflX_N_sf"/>
</dbReference>
<proteinExistence type="predicted"/>
<dbReference type="InterPro" id="IPR006073">
    <property type="entry name" value="GTP-bd"/>
</dbReference>
<dbReference type="CDD" id="cd01878">
    <property type="entry name" value="HflX"/>
    <property type="match status" value="1"/>
</dbReference>
<keyword evidence="2" id="KW-1133">Transmembrane helix</keyword>
<evidence type="ECO:0000256" key="1">
    <source>
        <dbReference type="SAM" id="Coils"/>
    </source>
</evidence>
<dbReference type="Pfam" id="PF01926">
    <property type="entry name" value="MMR_HSR1"/>
    <property type="match status" value="1"/>
</dbReference>
<keyword evidence="1" id="KW-0175">Coiled coil</keyword>
<organism evidence="4 5">
    <name type="scientific">Perkinsus olseni</name>
    <name type="common">Perkinsus atlanticus</name>
    <dbReference type="NCBI Taxonomy" id="32597"/>
    <lineage>
        <taxon>Eukaryota</taxon>
        <taxon>Sar</taxon>
        <taxon>Alveolata</taxon>
        <taxon>Perkinsozoa</taxon>
        <taxon>Perkinsea</taxon>
        <taxon>Perkinsida</taxon>
        <taxon>Perkinsidae</taxon>
        <taxon>Perkinsus</taxon>
    </lineage>
</organism>
<dbReference type="SUPFAM" id="SSF52540">
    <property type="entry name" value="P-loop containing nucleoside triphosphate hydrolases"/>
    <property type="match status" value="1"/>
</dbReference>
<evidence type="ECO:0000256" key="2">
    <source>
        <dbReference type="SAM" id="Phobius"/>
    </source>
</evidence>
<dbReference type="Proteomes" id="UP000570595">
    <property type="component" value="Unassembled WGS sequence"/>
</dbReference>
<keyword evidence="2" id="KW-0472">Membrane</keyword>
<dbReference type="OrthoDB" id="444435at2759"/>
<dbReference type="EMBL" id="JABAHT010000051">
    <property type="protein sequence ID" value="KAF4667634.1"/>
    <property type="molecule type" value="Genomic_DNA"/>
</dbReference>
<reference evidence="4 5" key="1">
    <citation type="submission" date="2020-04" db="EMBL/GenBank/DDBJ databases">
        <title>Perkinsus olseni comparative genomics.</title>
        <authorList>
            <person name="Bogema D.R."/>
        </authorList>
    </citation>
    <scope>NUCLEOTIDE SEQUENCE [LARGE SCALE GENOMIC DNA]</scope>
    <source>
        <strain evidence="4">ATCC PRA-179</strain>
    </source>
</reference>
<feature type="coiled-coil region" evidence="1">
    <location>
        <begin position="446"/>
        <end position="477"/>
    </location>
</feature>
<dbReference type="InterPro" id="IPR016496">
    <property type="entry name" value="GTPase_HflX"/>
</dbReference>
<evidence type="ECO:0000313" key="5">
    <source>
        <dbReference type="Proteomes" id="UP000570595"/>
    </source>
</evidence>
<evidence type="ECO:0000259" key="3">
    <source>
        <dbReference type="PROSITE" id="PS51705"/>
    </source>
</evidence>
<evidence type="ECO:0000313" key="4">
    <source>
        <dbReference type="EMBL" id="KAF4667634.1"/>
    </source>
</evidence>
<accession>A0A7J6M7Y7</accession>
<dbReference type="Gene3D" id="3.40.50.300">
    <property type="entry name" value="P-loop containing nucleotide triphosphate hydrolases"/>
    <property type="match status" value="1"/>
</dbReference>
<sequence length="752" mass="86287">MSPPPSSSEQATTAYHPLPEYREIGDVNESTQGRHKPKSCLWLLLKILAAVLAVGVLVTGVWQFTIVKLGHSGCSAKRMEALEPEFGKFDLLPKSFVLIEQSHRTYSALEVFPTDEQGKITGGSLGYYYKYHGPWWNVYGLTDELGNTLLTASTDWFSIGKTVNIHRCDESAENPIYYSAKETSHWLMNKIRKLFGSFINTEYSFYAINKETGEKTLLGLSVKQGFQAKQLRAESEMIPRTSCSVVPCRTSRRAYLQFSRRFFAYEDTPTFWLKGHKKTVLTIQPMFDRNYRLVLLVISGAFEPEEGWDNRLIAKIEDDKDALDVQRKELMRDSEGNQWLTVKSEEQESDDEYDMDDPLWANEEYDFIVVDRQRVVLEVFALRAKTGAAEWQVRIARLAYMRINIPIQSPSHTKGMQDMLSRFVAPYHQVPVFRDNVVTDFSQHTMDETNELLNRQERECKRKLEQLRISREKQRARRREKVTIALVGYTNSGKTALLNKLTGANKRVRDLLFQTTDTTWKRLVLPSGARCLVVDGVGFIRDLPHFLFDSFYATIEELVDSDVILHVRDMSSETTVEEYDAVIQSLKGCGFTDEHIRNRLVEVWNKVDKLSEVELHAALAAQHEDAEAKEPILVSAKDGTGIKLLTDLLDEIVNARLRTKVITVDMPNGDTNARMQFLNEYAEAVYDHTMRVSADGKTTSVDVLITEVQMDRYMAKFHGQSRRMRLEANKEKRILEAERRVLIDSSEDETKD</sequence>
<feature type="domain" description="Hflx-type G" evidence="3">
    <location>
        <begin position="482"/>
        <end position="657"/>
    </location>
</feature>
<feature type="transmembrane region" description="Helical" evidence="2">
    <location>
        <begin position="40"/>
        <end position="62"/>
    </location>
</feature>
<gene>
    <name evidence="4" type="primary">GTPBP6</name>
    <name evidence="4" type="ORF">FOZ61_008023</name>
</gene>
<dbReference type="GO" id="GO:0005737">
    <property type="term" value="C:cytoplasm"/>
    <property type="evidence" value="ECO:0007669"/>
    <property type="project" value="TreeGrafter"/>
</dbReference>
<dbReference type="AlphaFoldDB" id="A0A7J6M7Y7"/>
<dbReference type="InterPro" id="IPR030394">
    <property type="entry name" value="G_HFLX_dom"/>
</dbReference>
<keyword evidence="2" id="KW-0812">Transmembrane</keyword>
<dbReference type="InterPro" id="IPR027417">
    <property type="entry name" value="P-loop_NTPase"/>
</dbReference>
<dbReference type="GO" id="GO:0043022">
    <property type="term" value="F:ribosome binding"/>
    <property type="evidence" value="ECO:0007669"/>
    <property type="project" value="TreeGrafter"/>
</dbReference>
<name>A0A7J6M7Y7_PEROL</name>